<accession>A0ABS1VPR9</accession>
<organism evidence="1 2">
    <name type="scientific">Paractinoplanes lichenicola</name>
    <dbReference type="NCBI Taxonomy" id="2802976"/>
    <lineage>
        <taxon>Bacteria</taxon>
        <taxon>Bacillati</taxon>
        <taxon>Actinomycetota</taxon>
        <taxon>Actinomycetes</taxon>
        <taxon>Micromonosporales</taxon>
        <taxon>Micromonosporaceae</taxon>
        <taxon>Paractinoplanes</taxon>
    </lineage>
</organism>
<evidence type="ECO:0000313" key="1">
    <source>
        <dbReference type="EMBL" id="MBL7256139.1"/>
    </source>
</evidence>
<dbReference type="Proteomes" id="UP000598996">
    <property type="component" value="Unassembled WGS sequence"/>
</dbReference>
<comment type="caution">
    <text evidence="1">The sequence shown here is derived from an EMBL/GenBank/DDBJ whole genome shotgun (WGS) entry which is preliminary data.</text>
</comment>
<keyword evidence="2" id="KW-1185">Reference proteome</keyword>
<gene>
    <name evidence="1" type="ORF">JKJ07_17730</name>
</gene>
<dbReference type="EMBL" id="JAENHO010000005">
    <property type="protein sequence ID" value="MBL7256139.1"/>
    <property type="molecule type" value="Genomic_DNA"/>
</dbReference>
<sequence length="255" mass="27344">MTYDLEASVLRRRTAAALAAHPGTGRFAALAVASSDPLADVARTVERQLRETANDYESQSLFLLVLDRETGLPAGVGRVVEGGGRTLDDAPDRIGRDLSVIVEAHGLHDGGKLWELATLAALDDTAGPLLHRTLLQAGQRAGVRHVVALLDERTHADLTLLGIPFEALAGSEPAARAVYVPFAALEPAIAAQARRLSRPVGPFAGELKARGLRRLLTRRAAARVCDQVATGAGLDEHIQLPGLERRRYRSLKTKR</sequence>
<proteinExistence type="predicted"/>
<evidence type="ECO:0000313" key="2">
    <source>
        <dbReference type="Proteomes" id="UP000598996"/>
    </source>
</evidence>
<protein>
    <submittedName>
        <fullName evidence="1">Uncharacterized protein</fullName>
    </submittedName>
</protein>
<name>A0ABS1VPR9_9ACTN</name>
<dbReference type="RefSeq" id="WP_202992704.1">
    <property type="nucleotide sequence ID" value="NZ_JAENHO010000005.1"/>
</dbReference>
<reference evidence="1 2" key="1">
    <citation type="submission" date="2021-01" db="EMBL/GenBank/DDBJ databases">
        <title>Actinoplanes sp. nov. LDG1-01 isolated from lichen.</title>
        <authorList>
            <person name="Saeng-In P."/>
            <person name="Phongsopitanun W."/>
            <person name="Kanchanasin P."/>
            <person name="Yuki M."/>
            <person name="Kudo T."/>
            <person name="Ohkuma M."/>
            <person name="Tanasupawat S."/>
        </authorList>
    </citation>
    <scope>NUCLEOTIDE SEQUENCE [LARGE SCALE GENOMIC DNA]</scope>
    <source>
        <strain evidence="1 2">LDG1-01</strain>
    </source>
</reference>